<dbReference type="Proteomes" id="UP000030151">
    <property type="component" value="Unassembled WGS sequence"/>
</dbReference>
<name>A0A0A1UTH3_9HYPO</name>
<organism evidence="1 2">
    <name type="scientific">Metarhizium robertsii</name>
    <dbReference type="NCBI Taxonomy" id="568076"/>
    <lineage>
        <taxon>Eukaryota</taxon>
        <taxon>Fungi</taxon>
        <taxon>Dikarya</taxon>
        <taxon>Ascomycota</taxon>
        <taxon>Pezizomycotina</taxon>
        <taxon>Sordariomycetes</taxon>
        <taxon>Hypocreomycetidae</taxon>
        <taxon>Hypocreales</taxon>
        <taxon>Clavicipitaceae</taxon>
        <taxon>Metarhizium</taxon>
    </lineage>
</organism>
<dbReference type="OrthoDB" id="4937475at2759"/>
<evidence type="ECO:0000313" key="1">
    <source>
        <dbReference type="EMBL" id="EXU99685.1"/>
    </source>
</evidence>
<sequence>MDFPIARPVVELDEDILLKLRNFLGWVHLGLFEEASRCFERWLRGHEHHVCVFMEYTEMLLLKESYSTFMTTVDKFQLESLPQCRDTDRVDLEHLVRLMKTLAGTLLDGITQEKLSEALEFWHSMESTYSVNSDRGVSIIQVYAIEVYMRIITAALRSNQLEVKEKYFGVPFQLPPIPCPCSGCWYKYLITNGLHREALTFQSIVLSDLSAKAAMDGFMRNDLFATMVDEDEAKNMALWRVVMELNTSNEICEYLLKKQPGLLSLAEAYLDVSIFFKRVLSRNGALAAIHRGRPLLRVKELEELVNQRRSDQRSNSQ</sequence>
<accession>A0A0A1UTH3</accession>
<comment type="caution">
    <text evidence="1">The sequence shown here is derived from an EMBL/GenBank/DDBJ whole genome shotgun (WGS) entry which is preliminary data.</text>
</comment>
<reference evidence="1 2" key="1">
    <citation type="submission" date="2014-02" db="EMBL/GenBank/DDBJ databases">
        <title>The genome sequence of the entomopathogenic fungus Metarhizium robertsii ARSEF 2575.</title>
        <authorList>
            <person name="Giuliano Garisto Donzelli B."/>
            <person name="Roe B.A."/>
            <person name="Macmil S.L."/>
            <person name="Krasnoff S.B."/>
            <person name="Gibson D.M."/>
        </authorList>
    </citation>
    <scope>NUCLEOTIDE SEQUENCE [LARGE SCALE GENOMIC DNA]</scope>
    <source>
        <strain evidence="1 2">ARSEF 2575</strain>
    </source>
</reference>
<dbReference type="AlphaFoldDB" id="A0A0A1UTH3"/>
<proteinExistence type="predicted"/>
<gene>
    <name evidence="1" type="ORF">X797_007152</name>
</gene>
<evidence type="ECO:0000313" key="2">
    <source>
        <dbReference type="Proteomes" id="UP000030151"/>
    </source>
</evidence>
<dbReference type="HOGENOM" id="CLU_877393_0_0_1"/>
<protein>
    <submittedName>
        <fullName evidence="1">Uncharacterized protein</fullName>
    </submittedName>
</protein>
<dbReference type="EMBL" id="JELW01000017">
    <property type="protein sequence ID" value="EXU99685.1"/>
    <property type="molecule type" value="Genomic_DNA"/>
</dbReference>